<keyword evidence="6 11" id="KW-0812">Transmembrane</keyword>
<evidence type="ECO:0000256" key="6">
    <source>
        <dbReference type="ARBA" id="ARBA00022692"/>
    </source>
</evidence>
<dbReference type="NCBIfam" id="TIGR02532">
    <property type="entry name" value="IV_pilin_GFxxxE"/>
    <property type="match status" value="1"/>
</dbReference>
<dbReference type="GO" id="GO:0015627">
    <property type="term" value="C:type II protein secretion system complex"/>
    <property type="evidence" value="ECO:0007669"/>
    <property type="project" value="InterPro"/>
</dbReference>
<name>A0A2R5FB77_9PROT</name>
<evidence type="ECO:0000256" key="8">
    <source>
        <dbReference type="ARBA" id="ARBA00023136"/>
    </source>
</evidence>
<dbReference type="InterPro" id="IPR045584">
    <property type="entry name" value="Pilin-like"/>
</dbReference>
<comment type="caution">
    <text evidence="13">The sequence shown here is derived from an EMBL/GenBank/DDBJ whole genome shotgun (WGS) entry which is preliminary data.</text>
</comment>
<dbReference type="EMBL" id="BDOQ01000003">
    <property type="protein sequence ID" value="GBG13884.1"/>
    <property type="molecule type" value="Genomic_DNA"/>
</dbReference>
<protein>
    <recommendedName>
        <fullName evidence="2">Type II secretion system protein H</fullName>
    </recommendedName>
    <alternativeName>
        <fullName evidence="10">General secretion pathway protein H</fullName>
    </alternativeName>
</protein>
<evidence type="ECO:0000256" key="11">
    <source>
        <dbReference type="SAM" id="Phobius"/>
    </source>
</evidence>
<evidence type="ECO:0000256" key="4">
    <source>
        <dbReference type="ARBA" id="ARBA00022481"/>
    </source>
</evidence>
<keyword evidence="8 11" id="KW-0472">Membrane</keyword>
<proteinExistence type="inferred from homology"/>
<dbReference type="Pfam" id="PF07963">
    <property type="entry name" value="N_methyl"/>
    <property type="match status" value="1"/>
</dbReference>
<organism evidence="13 14">
    <name type="scientific">Novimethylophilus kurashikiensis</name>
    <dbReference type="NCBI Taxonomy" id="1825523"/>
    <lineage>
        <taxon>Bacteria</taxon>
        <taxon>Pseudomonadati</taxon>
        <taxon>Pseudomonadota</taxon>
        <taxon>Betaproteobacteria</taxon>
        <taxon>Nitrosomonadales</taxon>
        <taxon>Methylophilaceae</taxon>
        <taxon>Novimethylophilus</taxon>
    </lineage>
</organism>
<keyword evidence="14" id="KW-1185">Reference proteome</keyword>
<evidence type="ECO:0000256" key="2">
    <source>
        <dbReference type="ARBA" id="ARBA00021549"/>
    </source>
</evidence>
<sequence length="175" mass="18751">MFKQPQYQIKRQNGFTLIELLTTVAIAGILAAIAVPSYRSFILTHRIKNASFDFANSMMLARSEAIKINATVNMVPAGSSWANGWCVYYASNTVNCSTGTGTFVQRHESMNNIAITGAPTTISYTRNGRLASSISAFNTKIASSQSGVTYQARCIVTDATGMPISKTISSSGSCP</sequence>
<evidence type="ECO:0000256" key="1">
    <source>
        <dbReference type="ARBA" id="ARBA00004377"/>
    </source>
</evidence>
<evidence type="ECO:0000256" key="3">
    <source>
        <dbReference type="ARBA" id="ARBA00022475"/>
    </source>
</evidence>
<evidence type="ECO:0000313" key="13">
    <source>
        <dbReference type="EMBL" id="GBG13884.1"/>
    </source>
</evidence>
<keyword evidence="3" id="KW-1003">Cell membrane</keyword>
<evidence type="ECO:0000256" key="7">
    <source>
        <dbReference type="ARBA" id="ARBA00022989"/>
    </source>
</evidence>
<feature type="domain" description="General secretion pathway GspH" evidence="12">
    <location>
        <begin position="53"/>
        <end position="161"/>
    </location>
</feature>
<gene>
    <name evidence="13" type="primary">fimT</name>
    <name evidence="13" type="ORF">NMK_1436</name>
</gene>
<dbReference type="GO" id="GO:0015628">
    <property type="term" value="P:protein secretion by the type II secretion system"/>
    <property type="evidence" value="ECO:0007669"/>
    <property type="project" value="InterPro"/>
</dbReference>
<keyword evidence="4" id="KW-0488">Methylation</keyword>
<dbReference type="Proteomes" id="UP000245081">
    <property type="component" value="Unassembled WGS sequence"/>
</dbReference>
<dbReference type="AlphaFoldDB" id="A0A2R5FB77"/>
<evidence type="ECO:0000259" key="12">
    <source>
        <dbReference type="Pfam" id="PF12019"/>
    </source>
</evidence>
<dbReference type="InterPro" id="IPR012902">
    <property type="entry name" value="N_methyl_site"/>
</dbReference>
<dbReference type="GO" id="GO:0005886">
    <property type="term" value="C:plasma membrane"/>
    <property type="evidence" value="ECO:0007669"/>
    <property type="project" value="UniProtKB-SubCell"/>
</dbReference>
<evidence type="ECO:0000313" key="14">
    <source>
        <dbReference type="Proteomes" id="UP000245081"/>
    </source>
</evidence>
<evidence type="ECO:0000256" key="10">
    <source>
        <dbReference type="ARBA" id="ARBA00030775"/>
    </source>
</evidence>
<dbReference type="RefSeq" id="WP_109015039.1">
    <property type="nucleotide sequence ID" value="NZ_BDOQ01000003.1"/>
</dbReference>
<keyword evidence="7 11" id="KW-1133">Transmembrane helix</keyword>
<dbReference type="Gene3D" id="3.55.40.10">
    <property type="entry name" value="minor pseudopilin epsh domain"/>
    <property type="match status" value="1"/>
</dbReference>
<dbReference type="InterPro" id="IPR022346">
    <property type="entry name" value="T2SS_GspH"/>
</dbReference>
<keyword evidence="5" id="KW-0997">Cell inner membrane</keyword>
<comment type="subcellular location">
    <subcellularLocation>
        <location evidence="1">Cell inner membrane</location>
        <topology evidence="1">Single-pass membrane protein</topology>
    </subcellularLocation>
</comment>
<dbReference type="Pfam" id="PF12019">
    <property type="entry name" value="GspH"/>
    <property type="match status" value="1"/>
</dbReference>
<accession>A0A2R5FB77</accession>
<reference evidence="13 14" key="1">
    <citation type="journal article" date="2018" name="Environ. Microbiol.">
        <title>Isolation and genomic characterization of Novimethylophilus kurashikiensis gen. nov. sp. nov., a new lanthanide-dependent methylotrophic species of Methylophilaceae.</title>
        <authorList>
            <person name="Lv H."/>
            <person name="Sahin N."/>
            <person name="Tani A."/>
        </authorList>
    </citation>
    <scope>NUCLEOTIDE SEQUENCE [LARGE SCALE GENOMIC DNA]</scope>
    <source>
        <strain evidence="13 14">La2-4</strain>
    </source>
</reference>
<evidence type="ECO:0000256" key="9">
    <source>
        <dbReference type="ARBA" id="ARBA00025772"/>
    </source>
</evidence>
<dbReference type="OrthoDB" id="8592199at2"/>
<evidence type="ECO:0000256" key="5">
    <source>
        <dbReference type="ARBA" id="ARBA00022519"/>
    </source>
</evidence>
<dbReference type="SUPFAM" id="SSF54523">
    <property type="entry name" value="Pili subunits"/>
    <property type="match status" value="1"/>
</dbReference>
<comment type="similarity">
    <text evidence="9">Belongs to the GSP H family.</text>
</comment>
<feature type="transmembrane region" description="Helical" evidence="11">
    <location>
        <begin position="20"/>
        <end position="38"/>
    </location>
</feature>